<dbReference type="Gene3D" id="2.60.470.10">
    <property type="entry name" value="Acid-sensing ion channels like domains"/>
    <property type="match status" value="1"/>
</dbReference>
<evidence type="ECO:0000256" key="12">
    <source>
        <dbReference type="RuleBase" id="RU000679"/>
    </source>
</evidence>
<dbReference type="Gene3D" id="1.10.287.770">
    <property type="entry name" value="YojJ-like"/>
    <property type="match status" value="1"/>
</dbReference>
<dbReference type="PANTHER" id="PTHR11690:SF247">
    <property type="entry name" value="PICKPOCKET 23, ISOFORM C"/>
    <property type="match status" value="1"/>
</dbReference>
<keyword evidence="11 12" id="KW-0407">Ion channel</keyword>
<evidence type="ECO:0000256" key="5">
    <source>
        <dbReference type="ARBA" id="ARBA00022692"/>
    </source>
</evidence>
<evidence type="ECO:0000256" key="2">
    <source>
        <dbReference type="ARBA" id="ARBA00007193"/>
    </source>
</evidence>
<feature type="transmembrane region" description="Helical" evidence="14">
    <location>
        <begin position="87"/>
        <end position="108"/>
    </location>
</feature>
<name>A0A182VKG8_ANOME</name>
<comment type="subcellular location">
    <subcellularLocation>
        <location evidence="1">Membrane</location>
        <topology evidence="1">Multi-pass membrane protein</topology>
    </subcellularLocation>
</comment>
<dbReference type="STRING" id="30066.A0A182VKG8"/>
<dbReference type="PANTHER" id="PTHR11690">
    <property type="entry name" value="AMILORIDE-SENSITIVE SODIUM CHANNEL-RELATED"/>
    <property type="match status" value="1"/>
</dbReference>
<keyword evidence="8 12" id="KW-0406">Ion transport</keyword>
<evidence type="ECO:0000256" key="6">
    <source>
        <dbReference type="ARBA" id="ARBA00022989"/>
    </source>
</evidence>
<evidence type="ECO:0000256" key="8">
    <source>
        <dbReference type="ARBA" id="ARBA00023065"/>
    </source>
</evidence>
<evidence type="ECO:0000256" key="11">
    <source>
        <dbReference type="ARBA" id="ARBA00023303"/>
    </source>
</evidence>
<organism evidence="15 16">
    <name type="scientific">Anopheles merus</name>
    <name type="common">Mosquito</name>
    <dbReference type="NCBI Taxonomy" id="30066"/>
    <lineage>
        <taxon>Eukaryota</taxon>
        <taxon>Metazoa</taxon>
        <taxon>Ecdysozoa</taxon>
        <taxon>Arthropoda</taxon>
        <taxon>Hexapoda</taxon>
        <taxon>Insecta</taxon>
        <taxon>Pterygota</taxon>
        <taxon>Neoptera</taxon>
        <taxon>Endopterygota</taxon>
        <taxon>Diptera</taxon>
        <taxon>Nematocera</taxon>
        <taxon>Culicoidea</taxon>
        <taxon>Culicidae</taxon>
        <taxon>Anophelinae</taxon>
        <taxon>Anopheles</taxon>
    </lineage>
</organism>
<keyword evidence="10 12" id="KW-0739">Sodium transport</keyword>
<feature type="region of interest" description="Disordered" evidence="13">
    <location>
        <begin position="1"/>
        <end position="22"/>
    </location>
</feature>
<feature type="compositionally biased region" description="Basic and acidic residues" evidence="13">
    <location>
        <begin position="1"/>
        <end position="11"/>
    </location>
</feature>
<reference evidence="15" key="1">
    <citation type="submission" date="2020-05" db="UniProtKB">
        <authorList>
            <consortium name="EnsemblMetazoa"/>
        </authorList>
    </citation>
    <scope>IDENTIFICATION</scope>
    <source>
        <strain evidence="15">MAF</strain>
    </source>
</reference>
<comment type="similarity">
    <text evidence="2 12">Belongs to the amiloride-sensitive sodium channel (TC 1.A.6) family.</text>
</comment>
<evidence type="ECO:0000256" key="13">
    <source>
        <dbReference type="SAM" id="MobiDB-lite"/>
    </source>
</evidence>
<dbReference type="InterPro" id="IPR001873">
    <property type="entry name" value="ENaC"/>
</dbReference>
<evidence type="ECO:0000256" key="9">
    <source>
        <dbReference type="ARBA" id="ARBA00023136"/>
    </source>
</evidence>
<evidence type="ECO:0000256" key="7">
    <source>
        <dbReference type="ARBA" id="ARBA00023053"/>
    </source>
</evidence>
<dbReference type="Pfam" id="PF00858">
    <property type="entry name" value="ASC"/>
    <property type="match status" value="1"/>
</dbReference>
<keyword evidence="16" id="KW-1185">Reference proteome</keyword>
<evidence type="ECO:0000256" key="14">
    <source>
        <dbReference type="SAM" id="Phobius"/>
    </source>
</evidence>
<dbReference type="VEuPathDB" id="VectorBase:AMEM21_013376"/>
<dbReference type="Proteomes" id="UP000075903">
    <property type="component" value="Unassembled WGS sequence"/>
</dbReference>
<feature type="transmembrane region" description="Helical" evidence="14">
    <location>
        <begin position="459"/>
        <end position="485"/>
    </location>
</feature>
<dbReference type="GO" id="GO:0005886">
    <property type="term" value="C:plasma membrane"/>
    <property type="evidence" value="ECO:0007669"/>
    <property type="project" value="TreeGrafter"/>
</dbReference>
<proteinExistence type="inferred from homology"/>
<evidence type="ECO:0000256" key="4">
    <source>
        <dbReference type="ARBA" id="ARBA00022461"/>
    </source>
</evidence>
<keyword evidence="7" id="KW-0915">Sodium</keyword>
<evidence type="ECO:0000256" key="10">
    <source>
        <dbReference type="ARBA" id="ARBA00023201"/>
    </source>
</evidence>
<keyword evidence="4 12" id="KW-0894">Sodium channel</keyword>
<keyword evidence="9 14" id="KW-0472">Membrane</keyword>
<evidence type="ECO:0000313" key="15">
    <source>
        <dbReference type="EnsemblMetazoa" id="AMEM016500-PA"/>
    </source>
</evidence>
<dbReference type="AlphaFoldDB" id="A0A182VKG8"/>
<dbReference type="EnsemblMetazoa" id="AMEM016500-RA">
    <property type="protein sequence ID" value="AMEM016500-PA"/>
    <property type="gene ID" value="AMEM016500"/>
</dbReference>
<keyword evidence="6 14" id="KW-1133">Transmembrane helix</keyword>
<sequence>MEQRKQKDHPTGPDPGRVRGRRLTKTMKAIKKGKAKVAPRRESKASFGTLRLFRRSFIFQTKEFFDNSTLHGVRYIAEEGRPFFERFMWFCFVAFGFIAAVVIIFSLWEKFQTNPTITGLDTDFHNQQVIFPTVLVCPTAPYDEDAVRREAYETLGGYEQGSEVYEPFLKLLTQLSYDNIREVAAMLSDMPSTPALRTTSLRELVFRTAVRCNDTFAACRYKDEDIDCCEMFKPMYTEHGFCYAFNARYTNNKQVEILNSEVYVLFETDKKWALTFEPLRESNIFVHSYNEISGWDFQPQVMWDIDSKVEFLISMKQTYTTEDAQQLSIGQRKCIFPDEEKLQYYQDKYTFSGCMKECRISKSLKYCKCVPPFYAPVRTIPSCTTGNFQCLSEYTENITSIHSCQDCELGCLNTVYDIEKYSKIMKTEEEQQEAQVTIEYLTWPIIRYKREVLFGWVDLLVSFGGIAGLFLGFSLLSGVEFIYFFTMRAFCMLYKNRDELEAIEREQVIKSLSRHELGLKPVAAPAGPPVVPTGDTLPVYDTVTLPPSADKQQVFVKLITNDYKSALQYQGTDPASYPGLNRNRLNQLHSQGTRKHNLFQLGHANYAGSKYAEKKVTQYGGDGGGGVGGGYIYDGYLPTVFKHWEEVRAYDRRYDFTDGGSGRLSIVYTFVRRQMLRQHSSCSDSTLFVRQIRSMPFRCRAIRASSQNDSRMLKSHRGDISKHAILFREAYSSACLAATCRLNARCRRLPTSTFGTPGACSSTSFSHRFSPSKLHLFVMSYTRMMPWAPREYDRMIVQKRPWPDVSQICSFTRLPSRRIVVVLCAAAMR</sequence>
<keyword evidence="5 12" id="KW-0812">Transmembrane</keyword>
<evidence type="ECO:0000256" key="1">
    <source>
        <dbReference type="ARBA" id="ARBA00004141"/>
    </source>
</evidence>
<dbReference type="PRINTS" id="PR01078">
    <property type="entry name" value="AMINACHANNEL"/>
</dbReference>
<dbReference type="VEuPathDB" id="VectorBase:AMEM016500"/>
<dbReference type="GO" id="GO:0015280">
    <property type="term" value="F:ligand-gated sodium channel activity"/>
    <property type="evidence" value="ECO:0007669"/>
    <property type="project" value="TreeGrafter"/>
</dbReference>
<evidence type="ECO:0000313" key="16">
    <source>
        <dbReference type="Proteomes" id="UP000075903"/>
    </source>
</evidence>
<protein>
    <submittedName>
        <fullName evidence="15">Uncharacterized protein</fullName>
    </submittedName>
</protein>
<accession>A0A182VKG8</accession>
<evidence type="ECO:0000256" key="3">
    <source>
        <dbReference type="ARBA" id="ARBA00022448"/>
    </source>
</evidence>
<keyword evidence="3 12" id="KW-0813">Transport</keyword>